<accession>Q8DKL9</accession>
<organism evidence="1 2">
    <name type="scientific">Thermosynechococcus vestitus (strain NIES-2133 / IAM M-273 / BP-1)</name>
    <dbReference type="NCBI Taxonomy" id="197221"/>
    <lineage>
        <taxon>Bacteria</taxon>
        <taxon>Bacillati</taxon>
        <taxon>Cyanobacteriota</taxon>
        <taxon>Cyanophyceae</taxon>
        <taxon>Acaryochloridales</taxon>
        <taxon>Thermosynechococcaceae</taxon>
        <taxon>Thermosynechococcus</taxon>
    </lineage>
</organism>
<evidence type="ECO:0000313" key="2">
    <source>
        <dbReference type="Proteomes" id="UP000000440"/>
    </source>
</evidence>
<dbReference type="PATRIC" id="fig|197221.4.peg.885"/>
<dbReference type="Proteomes" id="UP000000440">
    <property type="component" value="Chromosome"/>
</dbReference>
<dbReference type="KEGG" id="tel:tll0840"/>
<keyword evidence="2" id="KW-1185">Reference proteome</keyword>
<proteinExistence type="predicted"/>
<dbReference type="STRING" id="197221.gene:10747432"/>
<protein>
    <submittedName>
        <fullName evidence="1">Tll0840 protein</fullName>
    </submittedName>
</protein>
<sequence length="147" mass="16252">MAMSQEVPPPEAYVVLGLAHCFVQVEGKLQPVEIIEPIPSAALEALLHGLPTSYSEAHALTYGTAQDPQQARQQFPPHAHLCDDYGDRLAAAARTYIARPQSTRHIPLGATYRNFNTSTERKRVLNSERIVTAADNVKQHAYTHQVL</sequence>
<dbReference type="eggNOG" id="ENOG50306UD">
    <property type="taxonomic scope" value="Bacteria"/>
</dbReference>
<dbReference type="EnsemblBacteria" id="BAC08392">
    <property type="protein sequence ID" value="BAC08392"/>
    <property type="gene ID" value="BAC08392"/>
</dbReference>
<reference evidence="1 2" key="1">
    <citation type="journal article" date="2002" name="DNA Res.">
        <title>Complete genome structure of the thermophilic cyanobacterium Thermosynechococcus elongatus BP-1.</title>
        <authorList>
            <person name="Nakamura Y."/>
            <person name="Kaneko T."/>
            <person name="Sato S."/>
            <person name="Ikeuchi M."/>
            <person name="Katoh H."/>
            <person name="Sasamoto S."/>
            <person name="Watanabe A."/>
            <person name="Iriguchi M."/>
            <person name="Kawashima K."/>
            <person name="Kimura T."/>
            <person name="Kishida Y."/>
            <person name="Kiyokawa C."/>
            <person name="Kohara M."/>
            <person name="Matsumoto M."/>
            <person name="Matsuno A."/>
            <person name="Nakazaki N."/>
            <person name="Shimpo S."/>
            <person name="Sugimoto M."/>
            <person name="Takeuchi C."/>
            <person name="Yamada M."/>
            <person name="Tabata S."/>
        </authorList>
    </citation>
    <scope>NUCLEOTIDE SEQUENCE [LARGE SCALE GENOMIC DNA]</scope>
    <source>
        <strain evidence="2">IAM M-273 / NIES-2133 / BP-1</strain>
    </source>
</reference>
<name>Q8DKL9_THEVB</name>
<evidence type="ECO:0000313" key="1">
    <source>
        <dbReference type="EMBL" id="BAC08392.1"/>
    </source>
</evidence>
<gene>
    <name evidence="1" type="ordered locus">tll0840</name>
</gene>
<dbReference type="EMBL" id="BA000039">
    <property type="protein sequence ID" value="BAC08392.1"/>
    <property type="molecule type" value="Genomic_DNA"/>
</dbReference>
<dbReference type="AlphaFoldDB" id="Q8DKL9"/>